<dbReference type="AlphaFoldDB" id="A0AAD6X9W6"/>
<dbReference type="EMBL" id="JARJCM010000006">
    <property type="protein sequence ID" value="KAJ7044558.1"/>
    <property type="molecule type" value="Genomic_DNA"/>
</dbReference>
<evidence type="ECO:0000256" key="1">
    <source>
        <dbReference type="SAM" id="MobiDB-lite"/>
    </source>
</evidence>
<name>A0AAD6X9W6_9AGAR</name>
<feature type="non-terminal residue" evidence="2">
    <location>
        <position position="1"/>
    </location>
</feature>
<feature type="compositionally biased region" description="Polar residues" evidence="1">
    <location>
        <begin position="92"/>
        <end position="105"/>
    </location>
</feature>
<feature type="non-terminal residue" evidence="2">
    <location>
        <position position="184"/>
    </location>
</feature>
<comment type="caution">
    <text evidence="2">The sequence shown here is derived from an EMBL/GenBank/DDBJ whole genome shotgun (WGS) entry which is preliminary data.</text>
</comment>
<sequence>RRAGPLKELPLELFLPDARLPNPNLPQRPNKRVHSPGGPSLFSPTKRRILAEEGIVSGASLKSPIRVRAVAVHRDSGGDSPVKKLDFGLPKNSPTSARTPHNAPTSAPDPPATCLTRQNGPHLTSDVFPTSASFPQLSDDAQEMADYFSLPSSASAGVIQTPREIPPPVDPQSIHYPGFHVFQD</sequence>
<keyword evidence="3" id="KW-1185">Reference proteome</keyword>
<feature type="compositionally biased region" description="Low complexity" evidence="1">
    <location>
        <begin position="17"/>
        <end position="28"/>
    </location>
</feature>
<feature type="region of interest" description="Disordered" evidence="1">
    <location>
        <begin position="73"/>
        <end position="136"/>
    </location>
</feature>
<proteinExistence type="predicted"/>
<gene>
    <name evidence="2" type="ORF">C8F04DRAFT_874201</name>
</gene>
<dbReference type="Proteomes" id="UP001218188">
    <property type="component" value="Unassembled WGS sequence"/>
</dbReference>
<protein>
    <submittedName>
        <fullName evidence="2">Uncharacterized protein</fullName>
    </submittedName>
</protein>
<accession>A0AAD6X9W6</accession>
<feature type="region of interest" description="Disordered" evidence="1">
    <location>
        <begin position="17"/>
        <end position="45"/>
    </location>
</feature>
<reference evidence="2" key="1">
    <citation type="submission" date="2023-03" db="EMBL/GenBank/DDBJ databases">
        <title>Massive genome expansion in bonnet fungi (Mycena s.s.) driven by repeated elements and novel gene families across ecological guilds.</title>
        <authorList>
            <consortium name="Lawrence Berkeley National Laboratory"/>
            <person name="Harder C.B."/>
            <person name="Miyauchi S."/>
            <person name="Viragh M."/>
            <person name="Kuo A."/>
            <person name="Thoen E."/>
            <person name="Andreopoulos B."/>
            <person name="Lu D."/>
            <person name="Skrede I."/>
            <person name="Drula E."/>
            <person name="Henrissat B."/>
            <person name="Morin E."/>
            <person name="Kohler A."/>
            <person name="Barry K."/>
            <person name="LaButti K."/>
            <person name="Morin E."/>
            <person name="Salamov A."/>
            <person name="Lipzen A."/>
            <person name="Mereny Z."/>
            <person name="Hegedus B."/>
            <person name="Baldrian P."/>
            <person name="Stursova M."/>
            <person name="Weitz H."/>
            <person name="Taylor A."/>
            <person name="Grigoriev I.V."/>
            <person name="Nagy L.G."/>
            <person name="Martin F."/>
            <person name="Kauserud H."/>
        </authorList>
    </citation>
    <scope>NUCLEOTIDE SEQUENCE</scope>
    <source>
        <strain evidence="2">CBHHK200</strain>
    </source>
</reference>
<organism evidence="2 3">
    <name type="scientific">Mycena alexandri</name>
    <dbReference type="NCBI Taxonomy" id="1745969"/>
    <lineage>
        <taxon>Eukaryota</taxon>
        <taxon>Fungi</taxon>
        <taxon>Dikarya</taxon>
        <taxon>Basidiomycota</taxon>
        <taxon>Agaricomycotina</taxon>
        <taxon>Agaricomycetes</taxon>
        <taxon>Agaricomycetidae</taxon>
        <taxon>Agaricales</taxon>
        <taxon>Marasmiineae</taxon>
        <taxon>Mycenaceae</taxon>
        <taxon>Mycena</taxon>
    </lineage>
</organism>
<feature type="compositionally biased region" description="Basic and acidic residues" evidence="1">
    <location>
        <begin position="73"/>
        <end position="86"/>
    </location>
</feature>
<evidence type="ECO:0000313" key="3">
    <source>
        <dbReference type="Proteomes" id="UP001218188"/>
    </source>
</evidence>
<evidence type="ECO:0000313" key="2">
    <source>
        <dbReference type="EMBL" id="KAJ7044558.1"/>
    </source>
</evidence>
<feature type="compositionally biased region" description="Polar residues" evidence="1">
    <location>
        <begin position="115"/>
        <end position="136"/>
    </location>
</feature>